<dbReference type="EMBL" id="GL983809">
    <property type="protein sequence ID" value="EGR31859.1"/>
    <property type="molecule type" value="Genomic_DNA"/>
</dbReference>
<dbReference type="GeneID" id="14908046"/>
<feature type="domain" description="RPGR-interacting protein 1 first C2" evidence="7">
    <location>
        <begin position="110"/>
        <end position="259"/>
    </location>
</feature>
<dbReference type="PANTHER" id="PTHR14240">
    <property type="entry name" value="RETINITIS PIGMENTOSA GTPASE REGULATOR-INTERACTING PROTEIN"/>
    <property type="match status" value="1"/>
</dbReference>
<keyword evidence="5" id="KW-0966">Cell projection</keyword>
<comment type="similarity">
    <text evidence="2">Belongs to the RPGRIP1 family.</text>
</comment>
<sequence length="683" mass="80351">MDHKTYLKTLGEITMNSHKLKIQGLDELLENNQDEKNQVYVKNLQQEIEQLKRDKGEIAVHLEKIQTMLKIQMDITQEKESIHKAEKEAFELKYNALLSQAQELAQISDMKENGCNYFDFWIGLCQIYQGNLFAITNGKISENEEILVFSTVDFYDHDIQTTPISQAKNQTYFNFQCSYKITTKDDFLLYLSTGSIKIELYAAVGKDALLLGSVEVPLLYLFQNNRQECISAVLNQKCQLNFAETIIGQIEIKARLRYPISNQIKLFVQKNSTQDKELEEQKDLALEEYEDNKDQSTKRKLVVIIDKAQGFNEKSSTFIYYQIQNKDYYTKSVPGSQPKYDHHQIHDICHLDKFKNILNKVPLEFVVFDDFAPLTNEYEQHDIVGIASTKLDGLNSNLIIDTVLTIYNDKKIKVGLLYIKVFWYEYQDQIQISSKFGQGLLAKQWEKDFTLKLAKTLKNRQLNTNNGFMIFDRNNDKIISKEEFLNTCLGTLNMVEFNRDEVLYYYSKQKQPFDKIAFEQLLRPYMLDDISKLKYLEEISILQKAAQNNEEENKEQYAAQERLKNNENQQQERMNQMQSIKELNNILNDNTKQMTTQKDEVLREMIGIMIVSEMKKKARSKFLQKLIKIKMKKSIQKNQPNIYQNKIFQLPKKKFSAFCQQQMQIKIIKQIFWNLLIMFLEKI</sequence>
<dbReference type="InterPro" id="IPR018247">
    <property type="entry name" value="EF_Hand_1_Ca_BS"/>
</dbReference>
<evidence type="ECO:0000256" key="6">
    <source>
        <dbReference type="SAM" id="Coils"/>
    </source>
</evidence>
<dbReference type="GO" id="GO:1905515">
    <property type="term" value="P:non-motile cilium assembly"/>
    <property type="evidence" value="ECO:0007669"/>
    <property type="project" value="TreeGrafter"/>
</dbReference>
<proteinExistence type="inferred from homology"/>
<dbReference type="InterPro" id="IPR035892">
    <property type="entry name" value="C2_domain_sf"/>
</dbReference>
<reference evidence="8 9" key="1">
    <citation type="submission" date="2011-07" db="EMBL/GenBank/DDBJ databases">
        <authorList>
            <person name="Coyne R."/>
            <person name="Brami D."/>
            <person name="Johnson J."/>
            <person name="Hostetler J."/>
            <person name="Hannick L."/>
            <person name="Clark T."/>
            <person name="Cassidy-Hanley D."/>
            <person name="Inman J."/>
        </authorList>
    </citation>
    <scope>NUCLEOTIDE SEQUENCE [LARGE SCALE GENOMIC DNA]</scope>
    <source>
        <strain evidence="8 9">G5</strain>
    </source>
</reference>
<evidence type="ECO:0000256" key="4">
    <source>
        <dbReference type="ARBA" id="ARBA00023069"/>
    </source>
</evidence>
<evidence type="ECO:0000256" key="1">
    <source>
        <dbReference type="ARBA" id="ARBA00004138"/>
    </source>
</evidence>
<name>G0QSB2_ICHMU</name>
<dbReference type="GO" id="GO:0035869">
    <property type="term" value="C:ciliary transition zone"/>
    <property type="evidence" value="ECO:0007669"/>
    <property type="project" value="TreeGrafter"/>
</dbReference>
<evidence type="ECO:0000256" key="2">
    <source>
        <dbReference type="ARBA" id="ARBA00006042"/>
    </source>
</evidence>
<dbReference type="Proteomes" id="UP000008983">
    <property type="component" value="Unassembled WGS sequence"/>
</dbReference>
<protein>
    <recommendedName>
        <fullName evidence="7">RPGR-interacting protein 1 first C2 domain-containing protein</fullName>
    </recommendedName>
</protein>
<keyword evidence="9" id="KW-1185">Reference proteome</keyword>
<dbReference type="RefSeq" id="XP_004035345.1">
    <property type="nucleotide sequence ID" value="XM_004035297.1"/>
</dbReference>
<keyword evidence="3 6" id="KW-0175">Coiled coil</keyword>
<feature type="coiled-coil region" evidence="6">
    <location>
        <begin position="15"/>
        <end position="61"/>
    </location>
</feature>
<dbReference type="eggNOG" id="ENOG502R2EB">
    <property type="taxonomic scope" value="Eukaryota"/>
</dbReference>
<evidence type="ECO:0000256" key="3">
    <source>
        <dbReference type="ARBA" id="ARBA00023054"/>
    </source>
</evidence>
<feature type="coiled-coil region" evidence="6">
    <location>
        <begin position="532"/>
        <end position="600"/>
    </location>
</feature>
<dbReference type="AlphaFoldDB" id="G0QSB2"/>
<dbReference type="Gene3D" id="2.60.40.150">
    <property type="entry name" value="C2 domain"/>
    <property type="match status" value="1"/>
</dbReference>
<dbReference type="InterPro" id="IPR021656">
    <property type="entry name" value="C2-C2_1"/>
</dbReference>
<gene>
    <name evidence="8" type="ORF">IMG5_100070</name>
</gene>
<dbReference type="GO" id="GO:0005856">
    <property type="term" value="C:cytoskeleton"/>
    <property type="evidence" value="ECO:0007669"/>
    <property type="project" value="UniProtKB-ARBA"/>
</dbReference>
<evidence type="ECO:0000256" key="5">
    <source>
        <dbReference type="ARBA" id="ARBA00023273"/>
    </source>
</evidence>
<dbReference type="OrthoDB" id="296561at2759"/>
<dbReference type="InterPro" id="IPR031139">
    <property type="entry name" value="RPGRIP1_fam"/>
</dbReference>
<keyword evidence="4" id="KW-0969">Cilium</keyword>
<dbReference type="PROSITE" id="PS00018">
    <property type="entry name" value="EF_HAND_1"/>
    <property type="match status" value="1"/>
</dbReference>
<comment type="subcellular location">
    <subcellularLocation>
        <location evidence="1">Cell projection</location>
        <location evidence="1">Cilium</location>
    </subcellularLocation>
</comment>
<dbReference type="Pfam" id="PF11618">
    <property type="entry name" value="C2-C2_1"/>
    <property type="match status" value="1"/>
</dbReference>
<dbReference type="InParanoid" id="G0QSB2"/>
<organism evidence="8 9">
    <name type="scientific">Ichthyophthirius multifiliis</name>
    <name type="common">White spot disease agent</name>
    <name type="synonym">Ich</name>
    <dbReference type="NCBI Taxonomy" id="5932"/>
    <lineage>
        <taxon>Eukaryota</taxon>
        <taxon>Sar</taxon>
        <taxon>Alveolata</taxon>
        <taxon>Ciliophora</taxon>
        <taxon>Intramacronucleata</taxon>
        <taxon>Oligohymenophorea</taxon>
        <taxon>Hymenostomatida</taxon>
        <taxon>Ophryoglenina</taxon>
        <taxon>Ichthyophthirius</taxon>
    </lineage>
</organism>
<evidence type="ECO:0000313" key="9">
    <source>
        <dbReference type="Proteomes" id="UP000008983"/>
    </source>
</evidence>
<dbReference type="PANTHER" id="PTHR14240:SF1">
    <property type="entry name" value="PROTEIN FANTOM-RELATED"/>
    <property type="match status" value="1"/>
</dbReference>
<dbReference type="SUPFAM" id="SSF49562">
    <property type="entry name" value="C2 domain (Calcium/lipid-binding domain, CaLB)"/>
    <property type="match status" value="2"/>
</dbReference>
<evidence type="ECO:0000313" key="8">
    <source>
        <dbReference type="EMBL" id="EGR31859.1"/>
    </source>
</evidence>
<evidence type="ECO:0000259" key="7">
    <source>
        <dbReference type="Pfam" id="PF11618"/>
    </source>
</evidence>
<accession>G0QSB2</accession>